<feature type="domain" description="HTH tetR-type" evidence="5">
    <location>
        <begin position="11"/>
        <end position="71"/>
    </location>
</feature>
<accession>A0A9W6I1B1</accession>
<dbReference type="RefSeq" id="WP_271217679.1">
    <property type="nucleotide sequence ID" value="NZ_BAAAVD010000004.1"/>
</dbReference>
<sequence>MATAFTAEEKSRIARVLLDAGEELFVTQGLKKTSLEDLVAPAGIAKGSFYAFFDSKESLYLEVMLRRTPQVAARVTAALDGPPGEEGLVAVMHAITGVLTGDPLYRRLLTRPDELEAVTRRVGPEQIARVTPQIVTPLLDYLAAGQRAGVVAADIPPETLVGVIRGVGLVVVNRDRFGPAYEQVLEATIRTLARGMLA</sequence>
<keyword evidence="7" id="KW-1185">Reference proteome</keyword>
<feature type="DNA-binding region" description="H-T-H motif" evidence="4">
    <location>
        <begin position="34"/>
        <end position="53"/>
    </location>
</feature>
<dbReference type="InterPro" id="IPR023772">
    <property type="entry name" value="DNA-bd_HTH_TetR-type_CS"/>
</dbReference>
<evidence type="ECO:0000313" key="6">
    <source>
        <dbReference type="EMBL" id="GLK09214.1"/>
    </source>
</evidence>
<dbReference type="PROSITE" id="PS01081">
    <property type="entry name" value="HTH_TETR_1"/>
    <property type="match status" value="1"/>
</dbReference>
<gene>
    <name evidence="6" type="ORF">GCM10017600_26200</name>
</gene>
<keyword evidence="1" id="KW-0805">Transcription regulation</keyword>
<dbReference type="Pfam" id="PF00440">
    <property type="entry name" value="TetR_N"/>
    <property type="match status" value="1"/>
</dbReference>
<dbReference type="Gene3D" id="1.10.10.60">
    <property type="entry name" value="Homeodomain-like"/>
    <property type="match status" value="1"/>
</dbReference>
<comment type="caution">
    <text evidence="6">The sequence shown here is derived from an EMBL/GenBank/DDBJ whole genome shotgun (WGS) entry which is preliminary data.</text>
</comment>
<proteinExistence type="predicted"/>
<keyword evidence="3" id="KW-0804">Transcription</keyword>
<dbReference type="PANTHER" id="PTHR47506:SF1">
    <property type="entry name" value="HTH-TYPE TRANSCRIPTIONAL REGULATOR YJDC"/>
    <property type="match status" value="1"/>
</dbReference>
<dbReference type="InterPro" id="IPR009057">
    <property type="entry name" value="Homeodomain-like_sf"/>
</dbReference>
<dbReference type="AlphaFoldDB" id="A0A9W6I1B1"/>
<organism evidence="6 7">
    <name type="scientific">Streptosporangium carneum</name>
    <dbReference type="NCBI Taxonomy" id="47481"/>
    <lineage>
        <taxon>Bacteria</taxon>
        <taxon>Bacillati</taxon>
        <taxon>Actinomycetota</taxon>
        <taxon>Actinomycetes</taxon>
        <taxon>Streptosporangiales</taxon>
        <taxon>Streptosporangiaceae</taxon>
        <taxon>Streptosporangium</taxon>
    </lineage>
</organism>
<dbReference type="PROSITE" id="PS50977">
    <property type="entry name" value="HTH_TETR_2"/>
    <property type="match status" value="1"/>
</dbReference>
<evidence type="ECO:0000256" key="4">
    <source>
        <dbReference type="PROSITE-ProRule" id="PRU00335"/>
    </source>
</evidence>
<reference evidence="6" key="1">
    <citation type="journal article" date="2014" name="Int. J. Syst. Evol. Microbiol.">
        <title>Complete genome sequence of Corynebacterium casei LMG S-19264T (=DSM 44701T), isolated from a smear-ripened cheese.</title>
        <authorList>
            <consortium name="US DOE Joint Genome Institute (JGI-PGF)"/>
            <person name="Walter F."/>
            <person name="Albersmeier A."/>
            <person name="Kalinowski J."/>
            <person name="Ruckert C."/>
        </authorList>
    </citation>
    <scope>NUCLEOTIDE SEQUENCE</scope>
    <source>
        <strain evidence="6">VKM Ac-2007</strain>
    </source>
</reference>
<reference evidence="6" key="2">
    <citation type="submission" date="2023-01" db="EMBL/GenBank/DDBJ databases">
        <authorList>
            <person name="Sun Q."/>
            <person name="Evtushenko L."/>
        </authorList>
    </citation>
    <scope>NUCLEOTIDE SEQUENCE</scope>
    <source>
        <strain evidence="6">VKM Ac-2007</strain>
    </source>
</reference>
<dbReference type="PRINTS" id="PR00455">
    <property type="entry name" value="HTHTETR"/>
</dbReference>
<keyword evidence="2 4" id="KW-0238">DNA-binding</keyword>
<dbReference type="InterPro" id="IPR001647">
    <property type="entry name" value="HTH_TetR"/>
</dbReference>
<protein>
    <recommendedName>
        <fullName evidence="5">HTH tetR-type domain-containing protein</fullName>
    </recommendedName>
</protein>
<evidence type="ECO:0000256" key="2">
    <source>
        <dbReference type="ARBA" id="ARBA00023125"/>
    </source>
</evidence>
<evidence type="ECO:0000256" key="1">
    <source>
        <dbReference type="ARBA" id="ARBA00023015"/>
    </source>
</evidence>
<evidence type="ECO:0000259" key="5">
    <source>
        <dbReference type="PROSITE" id="PS50977"/>
    </source>
</evidence>
<evidence type="ECO:0000256" key="3">
    <source>
        <dbReference type="ARBA" id="ARBA00023163"/>
    </source>
</evidence>
<dbReference type="PANTHER" id="PTHR47506">
    <property type="entry name" value="TRANSCRIPTIONAL REGULATORY PROTEIN"/>
    <property type="match status" value="1"/>
</dbReference>
<dbReference type="InterPro" id="IPR036271">
    <property type="entry name" value="Tet_transcr_reg_TetR-rel_C_sf"/>
</dbReference>
<evidence type="ECO:0000313" key="7">
    <source>
        <dbReference type="Proteomes" id="UP001143474"/>
    </source>
</evidence>
<dbReference type="Proteomes" id="UP001143474">
    <property type="component" value="Unassembled WGS sequence"/>
</dbReference>
<name>A0A9W6I1B1_9ACTN</name>
<dbReference type="SUPFAM" id="SSF46689">
    <property type="entry name" value="Homeodomain-like"/>
    <property type="match status" value="1"/>
</dbReference>
<dbReference type="Gene3D" id="1.10.357.10">
    <property type="entry name" value="Tetracycline Repressor, domain 2"/>
    <property type="match status" value="1"/>
</dbReference>
<dbReference type="GO" id="GO:0003677">
    <property type="term" value="F:DNA binding"/>
    <property type="evidence" value="ECO:0007669"/>
    <property type="project" value="UniProtKB-UniRule"/>
</dbReference>
<dbReference type="SUPFAM" id="SSF48498">
    <property type="entry name" value="Tetracyclin repressor-like, C-terminal domain"/>
    <property type="match status" value="1"/>
</dbReference>
<dbReference type="EMBL" id="BSEV01000004">
    <property type="protein sequence ID" value="GLK09214.1"/>
    <property type="molecule type" value="Genomic_DNA"/>
</dbReference>